<protein>
    <recommendedName>
        <fullName evidence="2">DUF3615 domain-containing protein</fullName>
    </recommendedName>
</protein>
<gene>
    <name evidence="3" type="primary">gb13624</name>
    <name evidence="3" type="ORF">PR202_gb13624</name>
</gene>
<evidence type="ECO:0000313" key="3">
    <source>
        <dbReference type="EMBL" id="GJN25754.1"/>
    </source>
</evidence>
<keyword evidence="4" id="KW-1185">Reference proteome</keyword>
<feature type="region of interest" description="Disordered" evidence="1">
    <location>
        <begin position="41"/>
        <end position="89"/>
    </location>
</feature>
<reference evidence="3" key="2">
    <citation type="submission" date="2021-12" db="EMBL/GenBank/DDBJ databases">
        <title>Resequencing data analysis of finger millet.</title>
        <authorList>
            <person name="Hatakeyama M."/>
            <person name="Aluri S."/>
            <person name="Balachadran M.T."/>
            <person name="Sivarajan S.R."/>
            <person name="Poveda L."/>
            <person name="Shimizu-Inatsugi R."/>
            <person name="Schlapbach R."/>
            <person name="Sreeman S.M."/>
            <person name="Shimizu K.K."/>
        </authorList>
    </citation>
    <scope>NUCLEOTIDE SEQUENCE</scope>
</reference>
<proteinExistence type="predicted"/>
<feature type="compositionally biased region" description="Low complexity" evidence="1">
    <location>
        <begin position="63"/>
        <end position="83"/>
    </location>
</feature>
<dbReference type="Pfam" id="PF12274">
    <property type="entry name" value="DUF3615"/>
    <property type="match status" value="1"/>
</dbReference>
<reference evidence="3" key="1">
    <citation type="journal article" date="2018" name="DNA Res.">
        <title>Multiple hybrid de novo genome assembly of finger millet, an orphan allotetraploid crop.</title>
        <authorList>
            <person name="Hatakeyama M."/>
            <person name="Aluri S."/>
            <person name="Balachadran M.T."/>
            <person name="Sivarajan S.R."/>
            <person name="Patrignani A."/>
            <person name="Gruter S."/>
            <person name="Poveda L."/>
            <person name="Shimizu-Inatsugi R."/>
            <person name="Baeten J."/>
            <person name="Francoijs K.J."/>
            <person name="Nataraja K.N."/>
            <person name="Reddy Y.A.N."/>
            <person name="Phadnis S."/>
            <person name="Ravikumar R.L."/>
            <person name="Schlapbach R."/>
            <person name="Sreeman S.M."/>
            <person name="Shimizu K.K."/>
        </authorList>
    </citation>
    <scope>NUCLEOTIDE SEQUENCE</scope>
</reference>
<dbReference type="InterPro" id="IPR022059">
    <property type="entry name" value="DUF3615"/>
</dbReference>
<evidence type="ECO:0000259" key="2">
    <source>
        <dbReference type="Pfam" id="PF12274"/>
    </source>
</evidence>
<dbReference type="AlphaFoldDB" id="A0AAV5EQQ1"/>
<name>A0AAV5EQQ1_ELECO</name>
<dbReference type="PANTHER" id="PTHR33326">
    <property type="entry name" value="OS05G0543800 PROTEIN"/>
    <property type="match status" value="1"/>
</dbReference>
<sequence>MEEELRLLDAYLAASTPITSIRQGFDKLLAAEHAALTKLAAERGLEPPPPRQSKHFPVDRETQSLQTQQQPSSAAAQTQHSTAPGKPRCEASNAELVENAENWMREEVKILFEKYIETREDLKGLDWCFNELCHQCFNVESYNKIFHHYNFTVKMKKPNSVDWVDALYFAEVKQVFGSKYYFCCRLEPNENGNCYACKSQGVEDLQHPATGGFDSGSSNVGFGLWYE</sequence>
<accession>A0AAV5EQQ1</accession>
<organism evidence="3 4">
    <name type="scientific">Eleusine coracana subsp. coracana</name>
    <dbReference type="NCBI Taxonomy" id="191504"/>
    <lineage>
        <taxon>Eukaryota</taxon>
        <taxon>Viridiplantae</taxon>
        <taxon>Streptophyta</taxon>
        <taxon>Embryophyta</taxon>
        <taxon>Tracheophyta</taxon>
        <taxon>Spermatophyta</taxon>
        <taxon>Magnoliopsida</taxon>
        <taxon>Liliopsida</taxon>
        <taxon>Poales</taxon>
        <taxon>Poaceae</taxon>
        <taxon>PACMAD clade</taxon>
        <taxon>Chloridoideae</taxon>
        <taxon>Cynodonteae</taxon>
        <taxon>Eleusininae</taxon>
        <taxon>Eleusine</taxon>
    </lineage>
</organism>
<evidence type="ECO:0000256" key="1">
    <source>
        <dbReference type="SAM" id="MobiDB-lite"/>
    </source>
</evidence>
<dbReference type="PANTHER" id="PTHR33326:SF14">
    <property type="entry name" value="EXPRESSED PROTEIN"/>
    <property type="match status" value="1"/>
</dbReference>
<comment type="caution">
    <text evidence="3">The sequence shown here is derived from an EMBL/GenBank/DDBJ whole genome shotgun (WGS) entry which is preliminary data.</text>
</comment>
<evidence type="ECO:0000313" key="4">
    <source>
        <dbReference type="Proteomes" id="UP001054889"/>
    </source>
</evidence>
<dbReference type="EMBL" id="BQKI01000078">
    <property type="protein sequence ID" value="GJN25754.1"/>
    <property type="molecule type" value="Genomic_DNA"/>
</dbReference>
<dbReference type="Proteomes" id="UP001054889">
    <property type="component" value="Unassembled WGS sequence"/>
</dbReference>
<feature type="domain" description="DUF3615" evidence="2">
    <location>
        <begin position="109"/>
        <end position="208"/>
    </location>
</feature>